<protein>
    <submittedName>
        <fullName evidence="8">4Fe-4S ferredoxin</fullName>
    </submittedName>
</protein>
<dbReference type="GO" id="GO:0005886">
    <property type="term" value="C:plasma membrane"/>
    <property type="evidence" value="ECO:0007669"/>
    <property type="project" value="TreeGrafter"/>
</dbReference>
<name>A0A0D2HUS5_9BACT</name>
<dbReference type="GO" id="GO:0051539">
    <property type="term" value="F:4 iron, 4 sulfur cluster binding"/>
    <property type="evidence" value="ECO:0007669"/>
    <property type="project" value="UniProtKB-KW"/>
</dbReference>
<proteinExistence type="predicted"/>
<dbReference type="InterPro" id="IPR017900">
    <property type="entry name" value="4Fe4S_Fe_S_CS"/>
</dbReference>
<dbReference type="AlphaFoldDB" id="A0A0D2HUS5"/>
<dbReference type="OrthoDB" id="9794954at2"/>
<keyword evidence="1" id="KW-0004">4Fe-4S</keyword>
<dbReference type="EMBL" id="AZAC01000011">
    <property type="protein sequence ID" value="KIX14178.1"/>
    <property type="molecule type" value="Genomic_DNA"/>
</dbReference>
<evidence type="ECO:0000259" key="7">
    <source>
        <dbReference type="Pfam" id="PF13183"/>
    </source>
</evidence>
<comment type="caution">
    <text evidence="8">The sequence shown here is derived from an EMBL/GenBank/DDBJ whole genome shotgun (WGS) entry which is preliminary data.</text>
</comment>
<feature type="domain" description="4Fe-4S ferredoxin-type" evidence="7">
    <location>
        <begin position="23"/>
        <end position="85"/>
    </location>
</feature>
<dbReference type="STRING" id="1429043.X474_09190"/>
<keyword evidence="9" id="KW-1185">Reference proteome</keyword>
<dbReference type="SUPFAM" id="SSF46548">
    <property type="entry name" value="alpha-helical ferredoxin"/>
    <property type="match status" value="1"/>
</dbReference>
<evidence type="ECO:0000313" key="8">
    <source>
        <dbReference type="EMBL" id="KIX14178.1"/>
    </source>
</evidence>
<evidence type="ECO:0000256" key="3">
    <source>
        <dbReference type="ARBA" id="ARBA00023002"/>
    </source>
</evidence>
<evidence type="ECO:0000256" key="1">
    <source>
        <dbReference type="ARBA" id="ARBA00022485"/>
    </source>
</evidence>
<dbReference type="GO" id="GO:0046872">
    <property type="term" value="F:metal ion binding"/>
    <property type="evidence" value="ECO:0007669"/>
    <property type="project" value="UniProtKB-KW"/>
</dbReference>
<dbReference type="Proteomes" id="UP000032233">
    <property type="component" value="Unassembled WGS sequence"/>
</dbReference>
<evidence type="ECO:0000256" key="6">
    <source>
        <dbReference type="SAM" id="MobiDB-lite"/>
    </source>
</evidence>
<dbReference type="Gene3D" id="1.10.1060.10">
    <property type="entry name" value="Alpha-helical ferredoxin"/>
    <property type="match status" value="1"/>
</dbReference>
<dbReference type="GO" id="GO:0016491">
    <property type="term" value="F:oxidoreductase activity"/>
    <property type="evidence" value="ECO:0007669"/>
    <property type="project" value="UniProtKB-KW"/>
</dbReference>
<dbReference type="PANTHER" id="PTHR43255">
    <property type="entry name" value="IRON-SULFUR-BINDING OXIDOREDUCTASE FADF-RELATED-RELATED"/>
    <property type="match status" value="1"/>
</dbReference>
<dbReference type="InterPro" id="IPR009051">
    <property type="entry name" value="Helical_ferredxn"/>
</dbReference>
<dbReference type="RefSeq" id="WP_044348058.1">
    <property type="nucleotide sequence ID" value="NZ_AZAC01000011.1"/>
</dbReference>
<evidence type="ECO:0000256" key="4">
    <source>
        <dbReference type="ARBA" id="ARBA00023004"/>
    </source>
</evidence>
<keyword evidence="4" id="KW-0408">Iron</keyword>
<keyword evidence="2" id="KW-0479">Metal-binding</keyword>
<dbReference type="PANTHER" id="PTHR43255:SF1">
    <property type="entry name" value="IRON-SULFUR-BINDING OXIDOREDUCTASE FADF-RELATED"/>
    <property type="match status" value="1"/>
</dbReference>
<dbReference type="PROSITE" id="PS00198">
    <property type="entry name" value="4FE4S_FER_1"/>
    <property type="match status" value="1"/>
</dbReference>
<dbReference type="InterPro" id="IPR051460">
    <property type="entry name" value="HdrC_iron-sulfur_subunit"/>
</dbReference>
<evidence type="ECO:0000256" key="2">
    <source>
        <dbReference type="ARBA" id="ARBA00022723"/>
    </source>
</evidence>
<gene>
    <name evidence="8" type="ORF">X474_09190</name>
</gene>
<accession>A0A0D2HUS5</accession>
<keyword evidence="5" id="KW-0411">Iron-sulfur</keyword>
<dbReference type="InterPro" id="IPR017896">
    <property type="entry name" value="4Fe4S_Fe-S-bd"/>
</dbReference>
<keyword evidence="3" id="KW-0560">Oxidoreductase</keyword>
<evidence type="ECO:0000313" key="9">
    <source>
        <dbReference type="Proteomes" id="UP000032233"/>
    </source>
</evidence>
<organism evidence="8 9">
    <name type="scientific">Dethiosulfatarculus sandiegensis</name>
    <dbReference type="NCBI Taxonomy" id="1429043"/>
    <lineage>
        <taxon>Bacteria</taxon>
        <taxon>Pseudomonadati</taxon>
        <taxon>Thermodesulfobacteriota</taxon>
        <taxon>Desulfarculia</taxon>
        <taxon>Desulfarculales</taxon>
        <taxon>Desulfarculaceae</taxon>
        <taxon>Dethiosulfatarculus</taxon>
    </lineage>
</organism>
<dbReference type="InParanoid" id="A0A0D2HUS5"/>
<feature type="region of interest" description="Disordered" evidence="6">
    <location>
        <begin position="135"/>
        <end position="163"/>
    </location>
</feature>
<evidence type="ECO:0000256" key="5">
    <source>
        <dbReference type="ARBA" id="ARBA00023014"/>
    </source>
</evidence>
<dbReference type="Pfam" id="PF13183">
    <property type="entry name" value="Fer4_8"/>
    <property type="match status" value="1"/>
</dbReference>
<reference evidence="8 9" key="1">
    <citation type="submission" date="2013-11" db="EMBL/GenBank/DDBJ databases">
        <title>Metagenomic analysis of a methanogenic consortium involved in long chain n-alkane degradation.</title>
        <authorList>
            <person name="Davidova I.A."/>
            <person name="Callaghan A.V."/>
            <person name="Wawrik B."/>
            <person name="Pruitt S."/>
            <person name="Marks C."/>
            <person name="Duncan K.E."/>
            <person name="Suflita J.M."/>
        </authorList>
    </citation>
    <scope>NUCLEOTIDE SEQUENCE [LARGE SCALE GENOMIC DNA]</scope>
    <source>
        <strain evidence="8 9">SPR</strain>
    </source>
</reference>
<sequence length="163" mass="17875">MRLNDCDPQFKFEVAAEPGGEGIKACFACASCSARCPVGGHRPEYDPRRIIRMTLLGMKEKVLSSPLIWLCSTCYSCQEVCPQEVRFTEVLTAIKNLAARAGYAPPSAEVAGDFLASYGRLLEVTDFENDKRAKLGLPPVSQEPEDFQSILGKKPQASGEEKE</sequence>